<dbReference type="OrthoDB" id="2234316at2759"/>
<dbReference type="GeneID" id="37018080"/>
<dbReference type="InParanoid" id="A0A316VKE1"/>
<evidence type="ECO:0000256" key="4">
    <source>
        <dbReference type="SAM" id="SignalP"/>
    </source>
</evidence>
<evidence type="ECO:0000313" key="6">
    <source>
        <dbReference type="Proteomes" id="UP000245771"/>
    </source>
</evidence>
<dbReference type="Proteomes" id="UP000245771">
    <property type="component" value="Unassembled WGS sequence"/>
</dbReference>
<accession>A0A316VKE1</accession>
<sequence length="136" mass="15429">MKNRLLNISSACILLLITILQLTQVVHAQFFQHMFGGGQAFEQREQEVPPSGDSKWFDDRVQAATCSKFLCPRTLSCVDKPAHCPCPFEQQIRCSYPDGQTGNFEEGGFVCVQEPNCDRINQLRRLGQNFKMSDLK</sequence>
<gene>
    <name evidence="5" type="ORF">FA14DRAFT_118515</name>
</gene>
<keyword evidence="3 4" id="KW-0732">Signal</keyword>
<name>A0A316VKE1_9BASI</name>
<feature type="signal peptide" evidence="4">
    <location>
        <begin position="1"/>
        <end position="28"/>
    </location>
</feature>
<comment type="similarity">
    <text evidence="1">Belongs to the LCL2 family.</text>
</comment>
<keyword evidence="6" id="KW-1185">Reference proteome</keyword>
<reference evidence="5 6" key="1">
    <citation type="journal article" date="2018" name="Mol. Biol. Evol.">
        <title>Broad Genomic Sampling Reveals a Smut Pathogenic Ancestry of the Fungal Clade Ustilaginomycotina.</title>
        <authorList>
            <person name="Kijpornyongpan T."/>
            <person name="Mondo S.J."/>
            <person name="Barry K."/>
            <person name="Sandor L."/>
            <person name="Lee J."/>
            <person name="Lipzen A."/>
            <person name="Pangilinan J."/>
            <person name="LaButti K."/>
            <person name="Hainaut M."/>
            <person name="Henrissat B."/>
            <person name="Grigoriev I.V."/>
            <person name="Spatafora J.W."/>
            <person name="Aime M.C."/>
        </authorList>
    </citation>
    <scope>NUCLEOTIDE SEQUENCE [LARGE SCALE GENOMIC DNA]</scope>
    <source>
        <strain evidence="5 6">MCA 3882</strain>
    </source>
</reference>
<evidence type="ECO:0000256" key="3">
    <source>
        <dbReference type="ARBA" id="ARBA00022729"/>
    </source>
</evidence>
<dbReference type="PANTHER" id="PTHR38425:SF1">
    <property type="entry name" value="LONG CHRONOLOGICAL LIFESPAN PROTEIN 2"/>
    <property type="match status" value="1"/>
</dbReference>
<feature type="chain" id="PRO_5016314455" description="Long chronological lifespan protein 2" evidence="4">
    <location>
        <begin position="29"/>
        <end position="136"/>
    </location>
</feature>
<dbReference type="InterPro" id="IPR034543">
    <property type="entry name" value="LCL2"/>
</dbReference>
<dbReference type="CDD" id="cd23996">
    <property type="entry name" value="LCL2-like"/>
    <property type="match status" value="1"/>
</dbReference>
<dbReference type="AlphaFoldDB" id="A0A316VKE1"/>
<protein>
    <recommendedName>
        <fullName evidence="2">Long chronological lifespan protein 2</fullName>
    </recommendedName>
</protein>
<evidence type="ECO:0000256" key="1">
    <source>
        <dbReference type="ARBA" id="ARBA00010545"/>
    </source>
</evidence>
<dbReference type="PANTHER" id="PTHR38425">
    <property type="entry name" value="LONG CHRONOLOGICAL LIFESPAN PROTEIN 2"/>
    <property type="match status" value="1"/>
</dbReference>
<proteinExistence type="inferred from homology"/>
<organism evidence="5 6">
    <name type="scientific">Meira miltonrushii</name>
    <dbReference type="NCBI Taxonomy" id="1280837"/>
    <lineage>
        <taxon>Eukaryota</taxon>
        <taxon>Fungi</taxon>
        <taxon>Dikarya</taxon>
        <taxon>Basidiomycota</taxon>
        <taxon>Ustilaginomycotina</taxon>
        <taxon>Exobasidiomycetes</taxon>
        <taxon>Exobasidiales</taxon>
        <taxon>Brachybasidiaceae</taxon>
        <taxon>Meira</taxon>
    </lineage>
</organism>
<dbReference type="RefSeq" id="XP_025358381.1">
    <property type="nucleotide sequence ID" value="XM_025496299.1"/>
</dbReference>
<dbReference type="EMBL" id="KZ819602">
    <property type="protein sequence ID" value="PWN38079.1"/>
    <property type="molecule type" value="Genomic_DNA"/>
</dbReference>
<evidence type="ECO:0000313" key="5">
    <source>
        <dbReference type="EMBL" id="PWN38079.1"/>
    </source>
</evidence>
<dbReference type="GO" id="GO:0036503">
    <property type="term" value="P:ERAD pathway"/>
    <property type="evidence" value="ECO:0007669"/>
    <property type="project" value="TreeGrafter"/>
</dbReference>
<evidence type="ECO:0000256" key="2">
    <source>
        <dbReference type="ARBA" id="ARBA00018534"/>
    </source>
</evidence>
<dbReference type="STRING" id="1280837.A0A316VKE1"/>